<dbReference type="Proteomes" id="UP000649829">
    <property type="component" value="Unassembled WGS sequence"/>
</dbReference>
<evidence type="ECO:0000256" key="2">
    <source>
        <dbReference type="SAM" id="MobiDB-lite"/>
    </source>
</evidence>
<reference evidence="3" key="2">
    <citation type="submission" date="2020-09" db="EMBL/GenBank/DDBJ databases">
        <authorList>
            <person name="Sun Q."/>
            <person name="Zhou Y."/>
        </authorList>
    </citation>
    <scope>NUCLEOTIDE SEQUENCE</scope>
    <source>
        <strain evidence="3">CGMCC 1.6293</strain>
    </source>
</reference>
<name>A0A917TDJ0_9RHOB</name>
<dbReference type="SUPFAM" id="SSF89796">
    <property type="entry name" value="CoA-transferase family III (CaiB/BaiF)"/>
    <property type="match status" value="1"/>
</dbReference>
<accession>A0A917TDJ0</accession>
<dbReference type="InterPro" id="IPR050483">
    <property type="entry name" value="CoA-transferase_III_domain"/>
</dbReference>
<keyword evidence="4" id="KW-1185">Reference proteome</keyword>
<dbReference type="InterPro" id="IPR023606">
    <property type="entry name" value="CoA-Trfase_III_dom_1_sf"/>
</dbReference>
<gene>
    <name evidence="3" type="ORF">GCM10011534_43220</name>
</gene>
<dbReference type="GO" id="GO:0008410">
    <property type="term" value="F:CoA-transferase activity"/>
    <property type="evidence" value="ECO:0007669"/>
    <property type="project" value="TreeGrafter"/>
</dbReference>
<protein>
    <submittedName>
        <fullName evidence="3">CoA transferase</fullName>
    </submittedName>
</protein>
<organism evidence="3 4">
    <name type="scientific">Pseudooceanicola nanhaiensis</name>
    <dbReference type="NCBI Taxonomy" id="375761"/>
    <lineage>
        <taxon>Bacteria</taxon>
        <taxon>Pseudomonadati</taxon>
        <taxon>Pseudomonadota</taxon>
        <taxon>Alphaproteobacteria</taxon>
        <taxon>Rhodobacterales</taxon>
        <taxon>Paracoccaceae</taxon>
        <taxon>Pseudooceanicola</taxon>
    </lineage>
</organism>
<dbReference type="Gene3D" id="3.30.1540.10">
    <property type="entry name" value="formyl-coa transferase, domain 3"/>
    <property type="match status" value="1"/>
</dbReference>
<dbReference type="PANTHER" id="PTHR48207">
    <property type="entry name" value="SUCCINATE--HYDROXYMETHYLGLUTARATE COA-TRANSFERASE"/>
    <property type="match status" value="1"/>
</dbReference>
<dbReference type="InterPro" id="IPR044855">
    <property type="entry name" value="CoA-Trfase_III_dom3_sf"/>
</dbReference>
<proteinExistence type="predicted"/>
<dbReference type="InterPro" id="IPR003673">
    <property type="entry name" value="CoA-Trfase_fam_III"/>
</dbReference>
<dbReference type="Gene3D" id="3.40.50.10540">
    <property type="entry name" value="Crotonobetainyl-coa:carnitine coa-transferase, domain 1"/>
    <property type="match status" value="1"/>
</dbReference>
<evidence type="ECO:0000256" key="1">
    <source>
        <dbReference type="ARBA" id="ARBA00022679"/>
    </source>
</evidence>
<dbReference type="Pfam" id="PF02515">
    <property type="entry name" value="CoA_transf_3"/>
    <property type="match status" value="1"/>
</dbReference>
<dbReference type="AlphaFoldDB" id="A0A917TDJ0"/>
<dbReference type="EMBL" id="BMLF01000008">
    <property type="protein sequence ID" value="GGM16652.1"/>
    <property type="molecule type" value="Genomic_DNA"/>
</dbReference>
<keyword evidence="1 3" id="KW-0808">Transferase</keyword>
<feature type="region of interest" description="Disordered" evidence="2">
    <location>
        <begin position="348"/>
        <end position="369"/>
    </location>
</feature>
<evidence type="ECO:0000313" key="4">
    <source>
        <dbReference type="Proteomes" id="UP000649829"/>
    </source>
</evidence>
<reference evidence="3" key="1">
    <citation type="journal article" date="2014" name="Int. J. Syst. Evol. Microbiol.">
        <title>Complete genome sequence of Corynebacterium casei LMG S-19264T (=DSM 44701T), isolated from a smear-ripened cheese.</title>
        <authorList>
            <consortium name="US DOE Joint Genome Institute (JGI-PGF)"/>
            <person name="Walter F."/>
            <person name="Albersmeier A."/>
            <person name="Kalinowski J."/>
            <person name="Ruckert C."/>
        </authorList>
    </citation>
    <scope>NUCLEOTIDE SEQUENCE</scope>
    <source>
        <strain evidence="3">CGMCC 1.6293</strain>
    </source>
</reference>
<comment type="caution">
    <text evidence="3">The sequence shown here is derived from an EMBL/GenBank/DDBJ whole genome shotgun (WGS) entry which is preliminary data.</text>
</comment>
<evidence type="ECO:0000313" key="3">
    <source>
        <dbReference type="EMBL" id="GGM16652.1"/>
    </source>
</evidence>
<sequence>MEMTKSEALTGVRVYDASQGVAGPHAAMLMALNGADVIKVEPPGGDWGRVLGRRENFQTIHFFAFNRAKRSIVIDMSRPEGRDLSAQLAGTCDVFVESFRPGVAKRIGLGYDVLSKDNPGLVYLSVSGFGQVGPYRERPGVDGLLQAYSGMMIMNGGEGPPFRQNIIAIDIMTGVYGFSAICAALMRREKTGQGSYLDVNLMQSAAAFQAAKIMEFHDEGGNPPPLYTPSGIFEASDGHILVSAMRDAHYTALCDVVGRPDLATSPLYADIPSRNANAKSLVAELKAEFVKQTSVFWIERLLAAGVMAEKVNSYGDWLEDEHAQAVNAYEWVDHPDFGRLPVANIPGITPLRDTQDRTTAPDPGQHTRDILGGFELSDDTVEKLIADGIVQQLDTSGR</sequence>
<dbReference type="PANTHER" id="PTHR48207:SF4">
    <property type="entry name" value="BLL6097 PROTEIN"/>
    <property type="match status" value="1"/>
</dbReference>